<proteinExistence type="predicted"/>
<evidence type="ECO:0000256" key="1">
    <source>
        <dbReference type="SAM" id="MobiDB-lite"/>
    </source>
</evidence>
<evidence type="ECO:0000313" key="3">
    <source>
        <dbReference type="Proteomes" id="UP000608955"/>
    </source>
</evidence>
<reference evidence="2" key="1">
    <citation type="journal article" date="2014" name="Int. J. Syst. Evol. Microbiol.">
        <title>Complete genome sequence of Corynebacterium casei LMG S-19264T (=DSM 44701T), isolated from a smear-ripened cheese.</title>
        <authorList>
            <consortium name="US DOE Joint Genome Institute (JGI-PGF)"/>
            <person name="Walter F."/>
            <person name="Albersmeier A."/>
            <person name="Kalinowski J."/>
            <person name="Ruckert C."/>
        </authorList>
    </citation>
    <scope>NUCLEOTIDE SEQUENCE</scope>
    <source>
        <strain evidence="2">JCM 4654</strain>
    </source>
</reference>
<feature type="compositionally biased region" description="Basic and acidic residues" evidence="1">
    <location>
        <begin position="32"/>
        <end position="45"/>
    </location>
</feature>
<organism evidence="2 3">
    <name type="scientific">Streptomyces naganishii JCM 4654</name>
    <dbReference type="NCBI Taxonomy" id="1306179"/>
    <lineage>
        <taxon>Bacteria</taxon>
        <taxon>Bacillati</taxon>
        <taxon>Actinomycetota</taxon>
        <taxon>Actinomycetes</taxon>
        <taxon>Kitasatosporales</taxon>
        <taxon>Streptomycetaceae</taxon>
        <taxon>Streptomyces</taxon>
    </lineage>
</organism>
<comment type="caution">
    <text evidence="2">The sequence shown here is derived from an EMBL/GenBank/DDBJ whole genome shotgun (WGS) entry which is preliminary data.</text>
</comment>
<dbReference type="AlphaFoldDB" id="A0A918Y6A9"/>
<keyword evidence="3" id="KW-1185">Reference proteome</keyword>
<sequence>MAQDQARSPAGEPGAAQANGGASSNVGGRPAGFDRDRYRRRNEVERTINRLKNSRAVATRYDKRAYVFHGTVTAAAIRLWLRQ</sequence>
<gene>
    <name evidence="2" type="ORF">GCM10010508_46720</name>
</gene>
<protein>
    <recommendedName>
        <fullName evidence="4">Transposase</fullName>
    </recommendedName>
</protein>
<accession>A0A918Y6A9</accession>
<feature type="compositionally biased region" description="Low complexity" evidence="1">
    <location>
        <begin position="14"/>
        <end position="28"/>
    </location>
</feature>
<evidence type="ECO:0008006" key="4">
    <source>
        <dbReference type="Google" id="ProtNLM"/>
    </source>
</evidence>
<evidence type="ECO:0000313" key="2">
    <source>
        <dbReference type="EMBL" id="GHD92731.1"/>
    </source>
</evidence>
<feature type="region of interest" description="Disordered" evidence="1">
    <location>
        <begin position="1"/>
        <end position="45"/>
    </location>
</feature>
<reference evidence="2" key="2">
    <citation type="submission" date="2020-09" db="EMBL/GenBank/DDBJ databases">
        <authorList>
            <person name="Sun Q."/>
            <person name="Ohkuma M."/>
        </authorList>
    </citation>
    <scope>NUCLEOTIDE SEQUENCE</scope>
    <source>
        <strain evidence="2">JCM 4654</strain>
    </source>
</reference>
<name>A0A918Y6A9_9ACTN</name>
<dbReference type="EMBL" id="BMVF01000013">
    <property type="protein sequence ID" value="GHD92731.1"/>
    <property type="molecule type" value="Genomic_DNA"/>
</dbReference>
<dbReference type="Proteomes" id="UP000608955">
    <property type="component" value="Unassembled WGS sequence"/>
</dbReference>